<dbReference type="PROSITE" id="PS51186">
    <property type="entry name" value="GNAT"/>
    <property type="match status" value="2"/>
</dbReference>
<feature type="domain" description="N-acetyltransferase" evidence="3">
    <location>
        <begin position="5"/>
        <end position="156"/>
    </location>
</feature>
<feature type="domain" description="N-acetyltransferase" evidence="3">
    <location>
        <begin position="158"/>
        <end position="283"/>
    </location>
</feature>
<evidence type="ECO:0000259" key="3">
    <source>
        <dbReference type="PROSITE" id="PS51186"/>
    </source>
</evidence>
<reference evidence="4 5" key="1">
    <citation type="submission" date="2018-05" db="EMBL/GenBank/DDBJ databases">
        <title>Chitinophaga sp. K3CV102501T nov., isolated from isolated from a monsoon evergreen broad-leaved forest soil.</title>
        <authorList>
            <person name="Lv Y."/>
        </authorList>
    </citation>
    <scope>NUCLEOTIDE SEQUENCE [LARGE SCALE GENOMIC DNA]</scope>
    <source>
        <strain evidence="4 5">GDMCC 1.1325</strain>
    </source>
</reference>
<dbReference type="Gene3D" id="3.40.630.30">
    <property type="match status" value="2"/>
</dbReference>
<accession>A0A365Y3R5</accession>
<dbReference type="GO" id="GO:0016747">
    <property type="term" value="F:acyltransferase activity, transferring groups other than amino-acyl groups"/>
    <property type="evidence" value="ECO:0007669"/>
    <property type="project" value="InterPro"/>
</dbReference>
<dbReference type="Proteomes" id="UP000253410">
    <property type="component" value="Unassembled WGS sequence"/>
</dbReference>
<evidence type="ECO:0000313" key="4">
    <source>
        <dbReference type="EMBL" id="RBL92634.1"/>
    </source>
</evidence>
<dbReference type="RefSeq" id="WP_113615235.1">
    <property type="nucleotide sequence ID" value="NZ_QFFJ01000001.1"/>
</dbReference>
<dbReference type="AlphaFoldDB" id="A0A365Y3R5"/>
<dbReference type="CDD" id="cd04301">
    <property type="entry name" value="NAT_SF"/>
    <property type="match status" value="2"/>
</dbReference>
<protein>
    <recommendedName>
        <fullName evidence="3">N-acetyltransferase domain-containing protein</fullName>
    </recommendedName>
</protein>
<dbReference type="InterPro" id="IPR016181">
    <property type="entry name" value="Acyl_CoA_acyltransferase"/>
</dbReference>
<organism evidence="4 5">
    <name type="scientific">Chitinophaga flava</name>
    <dbReference type="NCBI Taxonomy" id="2259036"/>
    <lineage>
        <taxon>Bacteria</taxon>
        <taxon>Pseudomonadati</taxon>
        <taxon>Bacteroidota</taxon>
        <taxon>Chitinophagia</taxon>
        <taxon>Chitinophagales</taxon>
        <taxon>Chitinophagaceae</taxon>
        <taxon>Chitinophaga</taxon>
    </lineage>
</organism>
<dbReference type="OrthoDB" id="4228396at2"/>
<dbReference type="InterPro" id="IPR050680">
    <property type="entry name" value="YpeA/RimI_acetyltransf"/>
</dbReference>
<gene>
    <name evidence="4" type="ORF">DF182_08665</name>
</gene>
<dbReference type="Pfam" id="PF00583">
    <property type="entry name" value="Acetyltransf_1"/>
    <property type="match status" value="2"/>
</dbReference>
<evidence type="ECO:0000313" key="5">
    <source>
        <dbReference type="Proteomes" id="UP000253410"/>
    </source>
</evidence>
<keyword evidence="1" id="KW-0808">Transferase</keyword>
<dbReference type="EMBL" id="QFFJ01000001">
    <property type="protein sequence ID" value="RBL92634.1"/>
    <property type="molecule type" value="Genomic_DNA"/>
</dbReference>
<comment type="caution">
    <text evidence="4">The sequence shown here is derived from an EMBL/GenBank/DDBJ whole genome shotgun (WGS) entry which is preliminary data.</text>
</comment>
<evidence type="ECO:0000256" key="1">
    <source>
        <dbReference type="ARBA" id="ARBA00022679"/>
    </source>
</evidence>
<dbReference type="SUPFAM" id="SSF55729">
    <property type="entry name" value="Acyl-CoA N-acyltransferases (Nat)"/>
    <property type="match status" value="2"/>
</dbReference>
<sequence length="283" mass="32181">MIFLHDFRDLRTASTETLSSTFNEAFSDYIVPMHLTPSILEQKMKAENIQRAWSIGAFNGNELGAFILHGVDNNEHPTVLYNGGTGVIPAFRGQHLIQKMYEQFIPYYKQQGIRKILLEVISSNLPAIKAYTNSGFHKVRVFRCYKGVVNVHKTAPGINIRENNTPEWTLLSTFMDMEPSWSNMVSSIQRERPATSTWEAVFNGEVVGYISVNKESRRIRNIAVHPAFRRKGIANALLQYVAQELDGPMSIINIDEKNQEIGAFLEQAGLQYFLSQYEMAVEL</sequence>
<dbReference type="InterPro" id="IPR000182">
    <property type="entry name" value="GNAT_dom"/>
</dbReference>
<name>A0A365Y3R5_9BACT</name>
<proteinExistence type="predicted"/>
<evidence type="ECO:0000256" key="2">
    <source>
        <dbReference type="ARBA" id="ARBA00023315"/>
    </source>
</evidence>
<keyword evidence="2" id="KW-0012">Acyltransferase</keyword>
<dbReference type="PANTHER" id="PTHR43420">
    <property type="entry name" value="ACETYLTRANSFERASE"/>
    <property type="match status" value="1"/>
</dbReference>
<dbReference type="PANTHER" id="PTHR43420:SF44">
    <property type="entry name" value="ACETYLTRANSFERASE YPEA"/>
    <property type="match status" value="1"/>
</dbReference>
<keyword evidence="5" id="KW-1185">Reference proteome</keyword>